<accession>A0A419V3S4</accession>
<dbReference type="Proteomes" id="UP000285120">
    <property type="component" value="Unassembled WGS sequence"/>
</dbReference>
<dbReference type="Pfam" id="PF13797">
    <property type="entry name" value="Post_transc_reg"/>
    <property type="match status" value="1"/>
</dbReference>
<name>A0A419V3S4_9BACL</name>
<dbReference type="OrthoDB" id="2990595at2"/>
<evidence type="ECO:0000313" key="2">
    <source>
        <dbReference type="Proteomes" id="UP000285120"/>
    </source>
</evidence>
<evidence type="ECO:0000313" key="1">
    <source>
        <dbReference type="EMBL" id="RKD73102.1"/>
    </source>
</evidence>
<organism evidence="1 2">
    <name type="scientific">Sinobaca qinghaiensis</name>
    <dbReference type="NCBI Taxonomy" id="342944"/>
    <lineage>
        <taxon>Bacteria</taxon>
        <taxon>Bacillati</taxon>
        <taxon>Bacillota</taxon>
        <taxon>Bacilli</taxon>
        <taxon>Bacillales</taxon>
        <taxon>Sporolactobacillaceae</taxon>
        <taxon>Sinobaca</taxon>
    </lineage>
</organism>
<comment type="caution">
    <text evidence="1">The sequence shown here is derived from an EMBL/GenBank/DDBJ whole genome shotgun (WGS) entry which is preliminary data.</text>
</comment>
<dbReference type="EMBL" id="RAPK01000009">
    <property type="protein sequence ID" value="RKD73102.1"/>
    <property type="molecule type" value="Genomic_DNA"/>
</dbReference>
<sequence length="107" mass="12655">MLYSVSNWKDVVQPALQSKKEEFHMLGYINVTEETIWEYLLENERTWKKRVHLHKVVQDILHLKMSDYMNRLTINSYIDLEAKSRSGNQLASILEDIENTRSARSEG</sequence>
<dbReference type="RefSeq" id="WP_120193481.1">
    <property type="nucleotide sequence ID" value="NZ_RAPK01000009.1"/>
</dbReference>
<gene>
    <name evidence="1" type="ORF">ATL39_2306</name>
</gene>
<dbReference type="AlphaFoldDB" id="A0A419V3S4"/>
<keyword evidence="2" id="KW-1185">Reference proteome</keyword>
<reference evidence="1 2" key="1">
    <citation type="submission" date="2018-09" db="EMBL/GenBank/DDBJ databases">
        <title>Genomic Encyclopedia of Archaeal and Bacterial Type Strains, Phase II (KMG-II): from individual species to whole genera.</title>
        <authorList>
            <person name="Goeker M."/>
        </authorList>
    </citation>
    <scope>NUCLEOTIDE SEQUENCE [LARGE SCALE GENOMIC DNA]</scope>
    <source>
        <strain evidence="1 2">DSM 17008</strain>
    </source>
</reference>
<protein>
    <submittedName>
        <fullName evidence="1">ComN-like post-transcriptional regulator</fullName>
    </submittedName>
</protein>
<proteinExistence type="predicted"/>
<dbReference type="InterPro" id="IPR025716">
    <property type="entry name" value="Post-transcriptional_regulator"/>
</dbReference>